<dbReference type="RefSeq" id="WP_202658675.1">
    <property type="nucleotide sequence ID" value="NZ_JAESVP010000002.1"/>
</dbReference>
<dbReference type="InterPro" id="IPR018964">
    <property type="entry name" value="Phage_phiJL001_Gp84_C"/>
</dbReference>
<reference evidence="2" key="1">
    <citation type="submission" date="2021-01" db="EMBL/GenBank/DDBJ databases">
        <title>Genome seq and assembly of Tabrizicola sp. KVB23.</title>
        <authorList>
            <person name="Chhetri G."/>
        </authorList>
    </citation>
    <scope>NUCLEOTIDE SEQUENCE</scope>
    <source>
        <strain evidence="2">KVB23</strain>
    </source>
</reference>
<organism evidence="2 3">
    <name type="scientific">Fuscibacter oryzae</name>
    <dbReference type="NCBI Taxonomy" id="2803939"/>
    <lineage>
        <taxon>Bacteria</taxon>
        <taxon>Pseudomonadati</taxon>
        <taxon>Pseudomonadota</taxon>
        <taxon>Alphaproteobacteria</taxon>
        <taxon>Rhodobacterales</taxon>
        <taxon>Paracoccaceae</taxon>
        <taxon>Fuscibacter</taxon>
    </lineage>
</organism>
<dbReference type="AlphaFoldDB" id="A0A8J7MPD5"/>
<evidence type="ECO:0000259" key="1">
    <source>
        <dbReference type="Pfam" id="PF09356"/>
    </source>
</evidence>
<evidence type="ECO:0000313" key="2">
    <source>
        <dbReference type="EMBL" id="MBL4927551.1"/>
    </source>
</evidence>
<gene>
    <name evidence="2" type="ORF">JI744_05470</name>
</gene>
<comment type="caution">
    <text evidence="2">The sequence shown here is derived from an EMBL/GenBank/DDBJ whole genome shotgun (WGS) entry which is preliminary data.</text>
</comment>
<dbReference type="InterPro" id="IPR011928">
    <property type="entry name" value="Phage_phiJL001_Gp84"/>
</dbReference>
<name>A0A8J7MPD5_9RHOB</name>
<proteinExistence type="predicted"/>
<dbReference type="Proteomes" id="UP000619033">
    <property type="component" value="Unassembled WGS sequence"/>
</dbReference>
<feature type="domain" description="Bacteriophage phiJL001 Gp84 C-terminal" evidence="1">
    <location>
        <begin position="195"/>
        <end position="277"/>
    </location>
</feature>
<evidence type="ECO:0000313" key="3">
    <source>
        <dbReference type="Proteomes" id="UP000619033"/>
    </source>
</evidence>
<dbReference type="Pfam" id="PF09356">
    <property type="entry name" value="Phage_BR0599"/>
    <property type="match status" value="1"/>
</dbReference>
<accession>A0A8J7MPD5</accession>
<dbReference type="EMBL" id="JAESVP010000002">
    <property type="protein sequence ID" value="MBL4927551.1"/>
    <property type="molecule type" value="Genomic_DNA"/>
</dbReference>
<dbReference type="NCBIfam" id="TIGR02218">
    <property type="entry name" value="phg_TIGR02218"/>
    <property type="match status" value="1"/>
</dbReference>
<sequence>MTADRDGFLAHLATGGTTVCRCWQVRRRDGAELGFTDHDGNLTFDGIDFLASSGMSAKAFQQVTGLAVDNSEAVGALSSAAVREEDLAAGRFDGAEVRCWQVNWRVPDQRILIFRGQFGEVTRVNGSFRVELRGLPEVLNQPQGRVFQSGCSVVLGDARCGVNLALPDHQVEVAIAEMDDLGGLWFDGIQPLPDGWFARGSLTAVQGAGAGLATVIRRDVVQGGRRRIELWHQPTVPLVAGSIVRLTVGCDRTAAACKAKFANFTNFRGFPHIPGEDWLASYPTSTTPNNGGSRLS</sequence>
<protein>
    <submittedName>
        <fullName evidence="2">DUF2163 domain-containing protein</fullName>
    </submittedName>
</protein>
<keyword evidence="3" id="KW-1185">Reference proteome</keyword>
<dbReference type="Pfam" id="PF09931">
    <property type="entry name" value="Phage_phiJL001_Gp84_N"/>
    <property type="match status" value="1"/>
</dbReference>